<accession>A0ABU6QQS4</accession>
<dbReference type="PANTHER" id="PTHR46033">
    <property type="entry name" value="PROTEIN MAIN-LIKE 2"/>
    <property type="match status" value="1"/>
</dbReference>
<feature type="domain" description="Aminotransferase-like plant mobile" evidence="1">
    <location>
        <begin position="25"/>
        <end position="65"/>
    </location>
</feature>
<gene>
    <name evidence="2" type="ORF">PIB30_074543</name>
</gene>
<evidence type="ECO:0000313" key="3">
    <source>
        <dbReference type="Proteomes" id="UP001341840"/>
    </source>
</evidence>
<name>A0ABU6QQS4_9FABA</name>
<dbReference type="EMBL" id="JASCZI010000929">
    <property type="protein sequence ID" value="MED6113832.1"/>
    <property type="molecule type" value="Genomic_DNA"/>
</dbReference>
<dbReference type="InterPro" id="IPR044824">
    <property type="entry name" value="MAIN-like"/>
</dbReference>
<proteinExistence type="predicted"/>
<reference evidence="2 3" key="1">
    <citation type="journal article" date="2023" name="Plants (Basel)">
        <title>Bridging the Gap: Combining Genomics and Transcriptomics Approaches to Understand Stylosanthes scabra, an Orphan Legume from the Brazilian Caatinga.</title>
        <authorList>
            <person name="Ferreira-Neto J.R.C."/>
            <person name="da Silva M.D."/>
            <person name="Binneck E."/>
            <person name="de Melo N.F."/>
            <person name="da Silva R.H."/>
            <person name="de Melo A.L.T.M."/>
            <person name="Pandolfi V."/>
            <person name="Bustamante F.O."/>
            <person name="Brasileiro-Vidal A.C."/>
            <person name="Benko-Iseppon A.M."/>
        </authorList>
    </citation>
    <scope>NUCLEOTIDE SEQUENCE [LARGE SCALE GENOMIC DNA]</scope>
    <source>
        <tissue evidence="2">Leaves</tissue>
    </source>
</reference>
<sequence>MSRRGAGRGTVILDEDINKLNNTSMWRLETHSFHLLWGECTIALQDVAYRPGLRIDGDPVSGCVRDFQQWYRRGTWHIVEDILGAKSPPVGEGKNYAGVKMT</sequence>
<dbReference type="InterPro" id="IPR019557">
    <property type="entry name" value="AminoTfrase-like_pln_mobile"/>
</dbReference>
<keyword evidence="3" id="KW-1185">Reference proteome</keyword>
<dbReference type="PANTHER" id="PTHR46033:SF8">
    <property type="entry name" value="PROTEIN MAINTENANCE OF MERISTEMS-LIKE"/>
    <property type="match status" value="1"/>
</dbReference>
<evidence type="ECO:0000313" key="2">
    <source>
        <dbReference type="EMBL" id="MED6113832.1"/>
    </source>
</evidence>
<evidence type="ECO:0000259" key="1">
    <source>
        <dbReference type="Pfam" id="PF10536"/>
    </source>
</evidence>
<dbReference type="Pfam" id="PF10536">
    <property type="entry name" value="PMD"/>
    <property type="match status" value="1"/>
</dbReference>
<organism evidence="2 3">
    <name type="scientific">Stylosanthes scabra</name>
    <dbReference type="NCBI Taxonomy" id="79078"/>
    <lineage>
        <taxon>Eukaryota</taxon>
        <taxon>Viridiplantae</taxon>
        <taxon>Streptophyta</taxon>
        <taxon>Embryophyta</taxon>
        <taxon>Tracheophyta</taxon>
        <taxon>Spermatophyta</taxon>
        <taxon>Magnoliopsida</taxon>
        <taxon>eudicotyledons</taxon>
        <taxon>Gunneridae</taxon>
        <taxon>Pentapetalae</taxon>
        <taxon>rosids</taxon>
        <taxon>fabids</taxon>
        <taxon>Fabales</taxon>
        <taxon>Fabaceae</taxon>
        <taxon>Papilionoideae</taxon>
        <taxon>50 kb inversion clade</taxon>
        <taxon>dalbergioids sensu lato</taxon>
        <taxon>Dalbergieae</taxon>
        <taxon>Pterocarpus clade</taxon>
        <taxon>Stylosanthes</taxon>
    </lineage>
</organism>
<protein>
    <recommendedName>
        <fullName evidence="1">Aminotransferase-like plant mobile domain-containing protein</fullName>
    </recommendedName>
</protein>
<comment type="caution">
    <text evidence="2">The sequence shown here is derived from an EMBL/GenBank/DDBJ whole genome shotgun (WGS) entry which is preliminary data.</text>
</comment>
<dbReference type="Proteomes" id="UP001341840">
    <property type="component" value="Unassembled WGS sequence"/>
</dbReference>